<dbReference type="EMBL" id="SSTE01011873">
    <property type="protein sequence ID" value="KAA0050385.1"/>
    <property type="molecule type" value="Genomic_DNA"/>
</dbReference>
<organism evidence="2 4">
    <name type="scientific">Cucumis melo var. makuwa</name>
    <name type="common">Oriental melon</name>
    <dbReference type="NCBI Taxonomy" id="1194695"/>
    <lineage>
        <taxon>Eukaryota</taxon>
        <taxon>Viridiplantae</taxon>
        <taxon>Streptophyta</taxon>
        <taxon>Embryophyta</taxon>
        <taxon>Tracheophyta</taxon>
        <taxon>Spermatophyta</taxon>
        <taxon>Magnoliopsida</taxon>
        <taxon>eudicotyledons</taxon>
        <taxon>Gunneridae</taxon>
        <taxon>Pentapetalae</taxon>
        <taxon>rosids</taxon>
        <taxon>fabids</taxon>
        <taxon>Cucurbitales</taxon>
        <taxon>Cucurbitaceae</taxon>
        <taxon>Benincaseae</taxon>
        <taxon>Cucumis</taxon>
    </lineage>
</organism>
<evidence type="ECO:0000313" key="2">
    <source>
        <dbReference type="EMBL" id="TYK03399.1"/>
    </source>
</evidence>
<sequence>MESAKKSDDEDVVGISSQLLRMVEEEDKVLSPHQELVEVINLVRSQEESKETWVLPTHKYVGENAKNVGKGYPDVQNDVGKNVGGNASREAFPTPNWYGVGKGFPDAVRCVGKAGVGKTLFPTPFMPTHPTASGKPIFRLTRRREIPQNASGKGEFPTLIKPLFPTFYVASGKTPIPDASPDALCTASGKVPFPDVLLPTPSWCVGKDCFPDASPDALLMASGKPLFPTFFMPT</sequence>
<accession>A0A5D3BZ95</accession>
<gene>
    <name evidence="2" type="ORF">E5676_scaffold2679G00090</name>
    <name evidence="1" type="ORF">E6C27_scaffold88G001230</name>
</gene>
<comment type="caution">
    <text evidence="2">The sequence shown here is derived from an EMBL/GenBank/DDBJ whole genome shotgun (WGS) entry which is preliminary data.</text>
</comment>
<protein>
    <submittedName>
        <fullName evidence="2">Uncharacterized protein</fullName>
    </submittedName>
</protein>
<dbReference type="EMBL" id="SSTD01014989">
    <property type="protein sequence ID" value="TYK03399.1"/>
    <property type="molecule type" value="Genomic_DNA"/>
</dbReference>
<evidence type="ECO:0000313" key="4">
    <source>
        <dbReference type="Proteomes" id="UP000321947"/>
    </source>
</evidence>
<proteinExistence type="predicted"/>
<name>A0A5D3BZ95_CUCMM</name>
<evidence type="ECO:0000313" key="3">
    <source>
        <dbReference type="Proteomes" id="UP000321393"/>
    </source>
</evidence>
<evidence type="ECO:0000313" key="1">
    <source>
        <dbReference type="EMBL" id="KAA0050385.1"/>
    </source>
</evidence>
<dbReference type="Proteomes" id="UP000321947">
    <property type="component" value="Unassembled WGS sequence"/>
</dbReference>
<dbReference type="AlphaFoldDB" id="A0A5D3BZ95"/>
<reference evidence="3 4" key="1">
    <citation type="submission" date="2019-08" db="EMBL/GenBank/DDBJ databases">
        <title>Draft genome sequences of two oriental melons (Cucumis melo L. var makuwa).</title>
        <authorList>
            <person name="Kwon S.-Y."/>
        </authorList>
    </citation>
    <scope>NUCLEOTIDE SEQUENCE [LARGE SCALE GENOMIC DNA]</scope>
    <source>
        <strain evidence="4">cv. Chang Bougi</strain>
        <strain evidence="3">cv. SW 3</strain>
        <tissue evidence="2">Leaf</tissue>
    </source>
</reference>
<dbReference type="Proteomes" id="UP000321393">
    <property type="component" value="Unassembled WGS sequence"/>
</dbReference>